<evidence type="ECO:0000313" key="2">
    <source>
        <dbReference type="EMBL" id="NCI48671.1"/>
    </source>
</evidence>
<dbReference type="EMBL" id="JAACJS010000002">
    <property type="protein sequence ID" value="NCI48671.1"/>
    <property type="molecule type" value="Genomic_DNA"/>
</dbReference>
<comment type="caution">
    <text evidence="2">The sequence shown here is derived from an EMBL/GenBank/DDBJ whole genome shotgun (WGS) entry which is preliminary data.</text>
</comment>
<organism evidence="2 3">
    <name type="scientific">Sediminibacterium roseum</name>
    <dbReference type="NCBI Taxonomy" id="1978412"/>
    <lineage>
        <taxon>Bacteria</taxon>
        <taxon>Pseudomonadati</taxon>
        <taxon>Bacteroidota</taxon>
        <taxon>Chitinophagia</taxon>
        <taxon>Chitinophagales</taxon>
        <taxon>Chitinophagaceae</taxon>
        <taxon>Sediminibacterium</taxon>
    </lineage>
</organism>
<keyword evidence="2" id="KW-0282">Flagellum</keyword>
<accession>A0ABW9ZNL8</accession>
<proteinExistence type="predicted"/>
<feature type="transmembrane region" description="Helical" evidence="1">
    <location>
        <begin position="71"/>
        <end position="87"/>
    </location>
</feature>
<keyword evidence="2" id="KW-0966">Cell projection</keyword>
<feature type="transmembrane region" description="Helical" evidence="1">
    <location>
        <begin position="48"/>
        <end position="65"/>
    </location>
</feature>
<gene>
    <name evidence="2" type="ORF">GWC95_01960</name>
</gene>
<evidence type="ECO:0000313" key="3">
    <source>
        <dbReference type="Proteomes" id="UP000753802"/>
    </source>
</evidence>
<dbReference type="Proteomes" id="UP000753802">
    <property type="component" value="Unassembled WGS sequence"/>
</dbReference>
<dbReference type="RefSeq" id="WP_161816988.1">
    <property type="nucleotide sequence ID" value="NZ_JAACJS010000002.1"/>
</dbReference>
<protein>
    <submittedName>
        <fullName evidence="2">Flagellar biosynthesis anti-sigma factor FlgM</fullName>
    </submittedName>
</protein>
<keyword evidence="1" id="KW-0812">Transmembrane</keyword>
<reference evidence="2 3" key="1">
    <citation type="submission" date="2020-01" db="EMBL/GenBank/DDBJ databases">
        <title>Genome analysis.</title>
        <authorList>
            <person name="Wu S."/>
            <person name="Wang G."/>
        </authorList>
    </citation>
    <scope>NUCLEOTIDE SEQUENCE [LARGE SCALE GENOMIC DNA]</scope>
    <source>
        <strain evidence="2 3">SYL130</strain>
    </source>
</reference>
<sequence length="100" mass="11938">MISQEKIKELRQSIKNGVPAEEIRERMLRDGYTEEDIKLVLAPKQYDMRPWFFCAAVLCFLVAFYKVMTHQKSFLMFAFAVVFYAFFEKERKRVAKENTP</sequence>
<keyword evidence="3" id="KW-1185">Reference proteome</keyword>
<evidence type="ECO:0000256" key="1">
    <source>
        <dbReference type="SAM" id="Phobius"/>
    </source>
</evidence>
<keyword evidence="2" id="KW-0969">Cilium</keyword>
<keyword evidence="1" id="KW-0472">Membrane</keyword>
<keyword evidence="1" id="KW-1133">Transmembrane helix</keyword>
<name>A0ABW9ZNL8_9BACT</name>